<evidence type="ECO:0000256" key="6">
    <source>
        <dbReference type="PIRNR" id="PIRNR002854"/>
    </source>
</evidence>
<keyword evidence="5 6" id="KW-0449">Lipoprotein</keyword>
<dbReference type="PANTHER" id="PTHR30429">
    <property type="entry name" value="D-METHIONINE-BINDING LIPOPROTEIN METQ"/>
    <property type="match status" value="1"/>
</dbReference>
<accession>A0A852U4L1</accession>
<evidence type="ECO:0000256" key="7">
    <source>
        <dbReference type="PIRSR" id="PIRSR002854-1"/>
    </source>
</evidence>
<evidence type="ECO:0000256" key="4">
    <source>
        <dbReference type="ARBA" id="ARBA00023139"/>
    </source>
</evidence>
<evidence type="ECO:0000256" key="3">
    <source>
        <dbReference type="ARBA" id="ARBA00023136"/>
    </source>
</evidence>
<dbReference type="PIRSF" id="PIRSF002854">
    <property type="entry name" value="MetQ"/>
    <property type="match status" value="1"/>
</dbReference>
<organism evidence="8 9">
    <name type="scientific">Spinactinospora alkalitolerans</name>
    <dbReference type="NCBI Taxonomy" id="687207"/>
    <lineage>
        <taxon>Bacteria</taxon>
        <taxon>Bacillati</taxon>
        <taxon>Actinomycetota</taxon>
        <taxon>Actinomycetes</taxon>
        <taxon>Streptosporangiales</taxon>
        <taxon>Nocardiopsidaceae</taxon>
        <taxon>Spinactinospora</taxon>
    </lineage>
</organism>
<feature type="lipid moiety-binding region" description="S-diacylglycerol cysteine" evidence="7">
    <location>
        <position position="22"/>
    </location>
</feature>
<dbReference type="RefSeq" id="WP_179644641.1">
    <property type="nucleotide sequence ID" value="NZ_BAAAYY010000031.1"/>
</dbReference>
<dbReference type="Gene3D" id="3.40.190.10">
    <property type="entry name" value="Periplasmic binding protein-like II"/>
    <property type="match status" value="2"/>
</dbReference>
<evidence type="ECO:0000313" key="8">
    <source>
        <dbReference type="EMBL" id="NYE48890.1"/>
    </source>
</evidence>
<proteinExistence type="inferred from homology"/>
<evidence type="ECO:0000313" key="9">
    <source>
        <dbReference type="Proteomes" id="UP000589036"/>
    </source>
</evidence>
<name>A0A852U4L1_9ACTN</name>
<keyword evidence="3" id="KW-0472">Membrane</keyword>
<gene>
    <name evidence="8" type="ORF">HDA32_004010</name>
</gene>
<evidence type="ECO:0000256" key="5">
    <source>
        <dbReference type="ARBA" id="ARBA00023288"/>
    </source>
</evidence>
<dbReference type="PANTHER" id="PTHR30429:SF0">
    <property type="entry name" value="METHIONINE-BINDING LIPOPROTEIN METQ"/>
    <property type="match status" value="1"/>
</dbReference>
<dbReference type="PROSITE" id="PS51257">
    <property type="entry name" value="PROKAR_LIPOPROTEIN"/>
    <property type="match status" value="1"/>
</dbReference>
<dbReference type="Proteomes" id="UP000589036">
    <property type="component" value="Unassembled WGS sequence"/>
</dbReference>
<dbReference type="InterPro" id="IPR004872">
    <property type="entry name" value="Lipoprotein_NlpA"/>
</dbReference>
<keyword evidence="4" id="KW-0564">Palmitate</keyword>
<keyword evidence="2" id="KW-0732">Signal</keyword>
<comment type="caution">
    <text evidence="8">The sequence shown here is derived from an EMBL/GenBank/DDBJ whole genome shotgun (WGS) entry which is preliminary data.</text>
</comment>
<keyword evidence="9" id="KW-1185">Reference proteome</keyword>
<evidence type="ECO:0000256" key="2">
    <source>
        <dbReference type="ARBA" id="ARBA00022729"/>
    </source>
</evidence>
<comment type="subcellular location">
    <subcellularLocation>
        <location evidence="1">Membrane</location>
        <topology evidence="1">Lipid-anchor</topology>
    </subcellularLocation>
</comment>
<evidence type="ECO:0000256" key="1">
    <source>
        <dbReference type="ARBA" id="ARBA00004635"/>
    </source>
</evidence>
<protein>
    <recommendedName>
        <fullName evidence="6">Lipoprotein</fullName>
    </recommendedName>
</protein>
<sequence length="281" mass="29633">MKHTAIWSVIGTTALVTTLAACGSPSEQASGGEDAITVGATAVPHAEILEFVRDELAADAGLDIEIQEFTDYNQPNAALVQGELDANYFQHRPFLEEYLANNEDADLTYLDDVHLEAFGLYSDALGGVDDLGEGATIAVPNDGSNLGRALQLLQAQGLITLEEGAGDGATENDIADNPEGLEITPIEAAQLPRSLADVDAAVVNGNFALEANLAEEANTLALEDTEDNPYANGLVVDSADVDDEDLNKLDELLHSDEVGDFVEERWQGVVIPIEAGAAGQE</sequence>
<dbReference type="GO" id="GO:0016020">
    <property type="term" value="C:membrane"/>
    <property type="evidence" value="ECO:0007669"/>
    <property type="project" value="UniProtKB-SubCell"/>
</dbReference>
<dbReference type="SUPFAM" id="SSF53850">
    <property type="entry name" value="Periplasmic binding protein-like II"/>
    <property type="match status" value="1"/>
</dbReference>
<dbReference type="EMBL" id="JACCCC010000001">
    <property type="protein sequence ID" value="NYE48890.1"/>
    <property type="molecule type" value="Genomic_DNA"/>
</dbReference>
<dbReference type="AlphaFoldDB" id="A0A852U4L1"/>
<reference evidence="8 9" key="1">
    <citation type="submission" date="2020-07" db="EMBL/GenBank/DDBJ databases">
        <title>Sequencing the genomes of 1000 actinobacteria strains.</title>
        <authorList>
            <person name="Klenk H.-P."/>
        </authorList>
    </citation>
    <scope>NUCLEOTIDE SEQUENCE [LARGE SCALE GENOMIC DNA]</scope>
    <source>
        <strain evidence="8 9">CXB654</strain>
    </source>
</reference>
<dbReference type="Pfam" id="PF03180">
    <property type="entry name" value="Lipoprotein_9"/>
    <property type="match status" value="1"/>
</dbReference>
<comment type="similarity">
    <text evidence="6">Belongs to the nlpA lipoprotein family.</text>
</comment>